<dbReference type="PROSITE" id="PS50850">
    <property type="entry name" value="MFS"/>
    <property type="match status" value="1"/>
</dbReference>
<evidence type="ECO:0000256" key="1">
    <source>
        <dbReference type="ARBA" id="ARBA00022692"/>
    </source>
</evidence>
<evidence type="ECO:0000259" key="5">
    <source>
        <dbReference type="PROSITE" id="PS50850"/>
    </source>
</evidence>
<gene>
    <name evidence="6" type="ORF">DFR36_1074</name>
</gene>
<feature type="domain" description="Major facilitator superfamily (MFS) profile" evidence="5">
    <location>
        <begin position="15"/>
        <end position="400"/>
    </location>
</feature>
<keyword evidence="1 4" id="KW-0812">Transmembrane</keyword>
<dbReference type="PANTHER" id="PTHR23537">
    <property type="match status" value="1"/>
</dbReference>
<keyword evidence="7" id="KW-1185">Reference proteome</keyword>
<feature type="transmembrane region" description="Helical" evidence="4">
    <location>
        <begin position="144"/>
        <end position="166"/>
    </location>
</feature>
<feature type="transmembrane region" description="Helical" evidence="4">
    <location>
        <begin position="108"/>
        <end position="132"/>
    </location>
</feature>
<protein>
    <submittedName>
        <fullName evidence="6">Putative MFS family arabinose efflux permease</fullName>
    </submittedName>
</protein>
<feature type="transmembrane region" description="Helical" evidence="4">
    <location>
        <begin position="316"/>
        <end position="334"/>
    </location>
</feature>
<evidence type="ECO:0000256" key="3">
    <source>
        <dbReference type="ARBA" id="ARBA00023136"/>
    </source>
</evidence>
<sequence length="402" mass="41916">MTIAGRAGADMDRQRLRVVLSGVFALILTVGLARFAYTPLLPVMRAEAGLTYLAGGWLAALNYAGYITGALIAAFGGDLRRKFHYYRMGLVAAVLSTGAMGLTENMLLWALLRFVAGMSSTAGMLLASGLVLDWLMRNHQRPILGLHFTGIGLGIVVSGLAAGAMAGRLDWAGQWLALGLLGLCFFLPAWRWLPAPPRTVAAAGAPAAAAAAMPGERPSRRWLGLLMASYFCAGFGYVVSATFIVDIVEKMPLLRGQGALVWVVVGVAAVPSSLVWDRLAARLGQVRALLLAYGLQIVSIVLPALSGAPLWNLASAALYGGTFAGIVSLTLALIGRRYPDNPAKAMARLTLSYGAAQVIAPAMTGAIATATGSYAGALVATAAVMLVGMAMLVGLQRAERSA</sequence>
<dbReference type="GO" id="GO:0022857">
    <property type="term" value="F:transmembrane transporter activity"/>
    <property type="evidence" value="ECO:0007669"/>
    <property type="project" value="InterPro"/>
</dbReference>
<dbReference type="AlphaFoldDB" id="A0A317RAY7"/>
<keyword evidence="3 4" id="KW-0472">Membrane</keyword>
<evidence type="ECO:0000313" key="7">
    <source>
        <dbReference type="Proteomes" id="UP000246483"/>
    </source>
</evidence>
<dbReference type="SUPFAM" id="SSF103473">
    <property type="entry name" value="MFS general substrate transporter"/>
    <property type="match status" value="1"/>
</dbReference>
<feature type="transmembrane region" description="Helical" evidence="4">
    <location>
        <begin position="346"/>
        <end position="368"/>
    </location>
</feature>
<evidence type="ECO:0000313" key="6">
    <source>
        <dbReference type="EMBL" id="PWW44538.1"/>
    </source>
</evidence>
<dbReference type="Pfam" id="PF06779">
    <property type="entry name" value="MFS_4"/>
    <property type="match status" value="1"/>
</dbReference>
<name>A0A317RAY7_9BURK</name>
<feature type="transmembrane region" description="Helical" evidence="4">
    <location>
        <begin position="49"/>
        <end position="73"/>
    </location>
</feature>
<feature type="transmembrane region" description="Helical" evidence="4">
    <location>
        <begin position="374"/>
        <end position="395"/>
    </location>
</feature>
<feature type="transmembrane region" description="Helical" evidence="4">
    <location>
        <begin position="85"/>
        <end position="102"/>
    </location>
</feature>
<reference evidence="6 7" key="1">
    <citation type="submission" date="2018-05" db="EMBL/GenBank/DDBJ databases">
        <title>Genomic Encyclopedia of Type Strains, Phase IV (KMG-IV): sequencing the most valuable type-strain genomes for metagenomic binning, comparative biology and taxonomic classification.</title>
        <authorList>
            <person name="Goeker M."/>
        </authorList>
    </citation>
    <scope>NUCLEOTIDE SEQUENCE [LARGE SCALE GENOMIC DNA]</scope>
    <source>
        <strain evidence="6 7">DSM 26006</strain>
    </source>
</reference>
<feature type="transmembrane region" description="Helical" evidence="4">
    <location>
        <begin position="222"/>
        <end position="245"/>
    </location>
</feature>
<organism evidence="6 7">
    <name type="scientific">Melaminivora alkalimesophila</name>
    <dbReference type="NCBI Taxonomy" id="1165852"/>
    <lineage>
        <taxon>Bacteria</taxon>
        <taxon>Pseudomonadati</taxon>
        <taxon>Pseudomonadota</taxon>
        <taxon>Betaproteobacteria</taxon>
        <taxon>Burkholderiales</taxon>
        <taxon>Comamonadaceae</taxon>
        <taxon>Melaminivora</taxon>
    </lineage>
</organism>
<feature type="transmembrane region" description="Helical" evidence="4">
    <location>
        <begin position="288"/>
        <end position="310"/>
    </location>
</feature>
<feature type="transmembrane region" description="Helical" evidence="4">
    <location>
        <begin position="172"/>
        <end position="190"/>
    </location>
</feature>
<comment type="caution">
    <text evidence="6">The sequence shown here is derived from an EMBL/GenBank/DDBJ whole genome shotgun (WGS) entry which is preliminary data.</text>
</comment>
<dbReference type="Proteomes" id="UP000246483">
    <property type="component" value="Unassembled WGS sequence"/>
</dbReference>
<feature type="transmembrane region" description="Helical" evidence="4">
    <location>
        <begin position="257"/>
        <end position="276"/>
    </location>
</feature>
<dbReference type="InterPro" id="IPR036259">
    <property type="entry name" value="MFS_trans_sf"/>
</dbReference>
<dbReference type="EMBL" id="QGUB01000007">
    <property type="protein sequence ID" value="PWW44538.1"/>
    <property type="molecule type" value="Genomic_DNA"/>
</dbReference>
<accession>A0A317RAY7</accession>
<feature type="transmembrane region" description="Helical" evidence="4">
    <location>
        <begin position="16"/>
        <end position="37"/>
    </location>
</feature>
<dbReference type="InterPro" id="IPR020846">
    <property type="entry name" value="MFS_dom"/>
</dbReference>
<proteinExistence type="predicted"/>
<dbReference type="Gene3D" id="1.20.1250.20">
    <property type="entry name" value="MFS general substrate transporter like domains"/>
    <property type="match status" value="2"/>
</dbReference>
<dbReference type="GO" id="GO:0005886">
    <property type="term" value="C:plasma membrane"/>
    <property type="evidence" value="ECO:0007669"/>
    <property type="project" value="TreeGrafter"/>
</dbReference>
<keyword evidence="2 4" id="KW-1133">Transmembrane helix</keyword>
<dbReference type="OrthoDB" id="9797953at2"/>
<dbReference type="InterPro" id="IPR010645">
    <property type="entry name" value="MFS_4"/>
</dbReference>
<evidence type="ECO:0000256" key="2">
    <source>
        <dbReference type="ARBA" id="ARBA00022989"/>
    </source>
</evidence>
<dbReference type="RefSeq" id="WP_110012367.1">
    <property type="nucleotide sequence ID" value="NZ_QGUB01000007.1"/>
</dbReference>
<dbReference type="PANTHER" id="PTHR23537:SF1">
    <property type="entry name" value="SUGAR TRANSPORTER"/>
    <property type="match status" value="1"/>
</dbReference>
<evidence type="ECO:0000256" key="4">
    <source>
        <dbReference type="SAM" id="Phobius"/>
    </source>
</evidence>